<proteinExistence type="predicted"/>
<dbReference type="Gene3D" id="3.10.580.10">
    <property type="entry name" value="CBS-domain"/>
    <property type="match status" value="1"/>
</dbReference>
<protein>
    <submittedName>
        <fullName evidence="3">Mannose-1-phosphate guanylyltransferase / mannose-6-phosphate isomerase</fullName>
    </submittedName>
</protein>
<reference evidence="3 4" key="1">
    <citation type="submission" date="2016-10" db="EMBL/GenBank/DDBJ databases">
        <authorList>
            <person name="de Groot N.N."/>
        </authorList>
    </citation>
    <scope>NUCLEOTIDE SEQUENCE [LARGE SCALE GENOMIC DNA]</scope>
    <source>
        <strain evidence="3 4">DSM 3217</strain>
    </source>
</reference>
<dbReference type="PANTHER" id="PTHR46390:SF1">
    <property type="entry name" value="MANNOSE-1-PHOSPHATE GUANYLYLTRANSFERASE"/>
    <property type="match status" value="1"/>
</dbReference>
<evidence type="ECO:0000259" key="2">
    <source>
        <dbReference type="PROSITE" id="PS51371"/>
    </source>
</evidence>
<dbReference type="SUPFAM" id="SSF51182">
    <property type="entry name" value="RmlC-like cupins"/>
    <property type="match status" value="1"/>
</dbReference>
<dbReference type="GO" id="GO:0016853">
    <property type="term" value="F:isomerase activity"/>
    <property type="evidence" value="ECO:0007669"/>
    <property type="project" value="UniProtKB-KW"/>
</dbReference>
<dbReference type="OrthoDB" id="9806359at2"/>
<dbReference type="PROSITE" id="PS51371">
    <property type="entry name" value="CBS"/>
    <property type="match status" value="1"/>
</dbReference>
<dbReference type="InterPro" id="IPR011051">
    <property type="entry name" value="RmlC_Cupin_sf"/>
</dbReference>
<keyword evidence="3" id="KW-0808">Transferase</keyword>
<dbReference type="Pfam" id="PF00571">
    <property type="entry name" value="CBS"/>
    <property type="match status" value="2"/>
</dbReference>
<evidence type="ECO:0000313" key="3">
    <source>
        <dbReference type="EMBL" id="SDB23457.1"/>
    </source>
</evidence>
<dbReference type="Gene3D" id="2.60.120.10">
    <property type="entry name" value="Jelly Rolls"/>
    <property type="match status" value="1"/>
</dbReference>
<dbReference type="InterPro" id="IPR014710">
    <property type="entry name" value="RmlC-like_jellyroll"/>
</dbReference>
<dbReference type="Proteomes" id="UP000199228">
    <property type="component" value="Unassembled WGS sequence"/>
</dbReference>
<keyword evidence="4" id="KW-1185">Reference proteome</keyword>
<name>A0A1G6BSE8_EUBOX</name>
<accession>A0A1G6BSE8</accession>
<dbReference type="Pfam" id="PF01050">
    <property type="entry name" value="MannoseP_isomer"/>
    <property type="match status" value="1"/>
</dbReference>
<organism evidence="3 4">
    <name type="scientific">Eubacterium oxidoreducens</name>
    <dbReference type="NCBI Taxonomy" id="1732"/>
    <lineage>
        <taxon>Bacteria</taxon>
        <taxon>Bacillati</taxon>
        <taxon>Bacillota</taxon>
        <taxon>Clostridia</taxon>
        <taxon>Eubacteriales</taxon>
        <taxon>Eubacteriaceae</taxon>
        <taxon>Eubacterium</taxon>
    </lineage>
</organism>
<dbReference type="STRING" id="1732.SAMN02910417_01745"/>
<dbReference type="PANTHER" id="PTHR46390">
    <property type="entry name" value="MANNOSE-1-PHOSPHATE GUANYLYLTRANSFERASE"/>
    <property type="match status" value="1"/>
</dbReference>
<dbReference type="SMART" id="SM00116">
    <property type="entry name" value="CBS"/>
    <property type="match status" value="2"/>
</dbReference>
<keyword evidence="3" id="KW-0548">Nucleotidyltransferase</keyword>
<dbReference type="AlphaFoldDB" id="A0A1G6BSE8"/>
<dbReference type="GO" id="GO:0005976">
    <property type="term" value="P:polysaccharide metabolic process"/>
    <property type="evidence" value="ECO:0007669"/>
    <property type="project" value="InterPro"/>
</dbReference>
<dbReference type="GO" id="GO:0004475">
    <property type="term" value="F:mannose-1-phosphate guanylyltransferase (GTP) activity"/>
    <property type="evidence" value="ECO:0007669"/>
    <property type="project" value="TreeGrafter"/>
</dbReference>
<dbReference type="RefSeq" id="WP_090173978.1">
    <property type="nucleotide sequence ID" value="NZ_FMXR01000012.1"/>
</dbReference>
<dbReference type="InterPro" id="IPR051161">
    <property type="entry name" value="Mannose-6P_isomerase_type2"/>
</dbReference>
<gene>
    <name evidence="3" type="ORF">SAMN02910417_01745</name>
</gene>
<dbReference type="EMBL" id="FMXR01000012">
    <property type="protein sequence ID" value="SDB23457.1"/>
    <property type="molecule type" value="Genomic_DNA"/>
</dbReference>
<keyword evidence="3" id="KW-0413">Isomerase</keyword>
<dbReference type="GO" id="GO:0009298">
    <property type="term" value="P:GDP-mannose biosynthetic process"/>
    <property type="evidence" value="ECO:0007669"/>
    <property type="project" value="TreeGrafter"/>
</dbReference>
<dbReference type="SUPFAM" id="SSF54631">
    <property type="entry name" value="CBS-domain pair"/>
    <property type="match status" value="1"/>
</dbReference>
<dbReference type="InterPro" id="IPR000644">
    <property type="entry name" value="CBS_dom"/>
</dbReference>
<dbReference type="CDD" id="cd02213">
    <property type="entry name" value="cupin_PMI_typeII_C"/>
    <property type="match status" value="1"/>
</dbReference>
<evidence type="ECO:0000256" key="1">
    <source>
        <dbReference type="PROSITE-ProRule" id="PRU00703"/>
    </source>
</evidence>
<dbReference type="InterPro" id="IPR046342">
    <property type="entry name" value="CBS_dom_sf"/>
</dbReference>
<evidence type="ECO:0000313" key="4">
    <source>
        <dbReference type="Proteomes" id="UP000199228"/>
    </source>
</evidence>
<dbReference type="InterPro" id="IPR001538">
    <property type="entry name" value="Man6P_isomerase-2_C"/>
</dbReference>
<sequence length="250" mass="29097">MTLDNFLILYNKTMREALSEIDANIKGFLMVVDQEQRLMGTLTDGDLRRAFLQGASLEDSIEKAYQKDFTCIGCEDTIATIIDIFKDTRIEFLPIVAKDKTVLNVITKQNMHALLLQDMDYAYDLDWINMDDSIVENEIFQRPWGFYKTTVLNQYFQSKIIRVDPRGALSLQEHHRREEHWIVVHGEGQVQLDLTKRPIRVGEHIYIPTGCKHRLINTSDTESLIITEVQLGDYFGEDDIIRFEDVYGRE</sequence>
<feature type="domain" description="CBS" evidence="2">
    <location>
        <begin position="1"/>
        <end position="57"/>
    </location>
</feature>
<keyword evidence="1" id="KW-0129">CBS domain</keyword>